<protein>
    <recommendedName>
        <fullName evidence="7">COBRA C-terminal domain-containing protein</fullName>
    </recommendedName>
</protein>
<evidence type="ECO:0000256" key="2">
    <source>
        <dbReference type="ARBA" id="ARBA00005507"/>
    </source>
</evidence>
<dbReference type="PANTHER" id="PTHR31673:SF30">
    <property type="entry name" value="COBRA-LIKE PROTEIN 6"/>
    <property type="match status" value="1"/>
</dbReference>
<gene>
    <name evidence="8" type="ORF">LWI29_034049</name>
</gene>
<dbReference type="InterPro" id="IPR006918">
    <property type="entry name" value="COBRA_pln"/>
</dbReference>
<organism evidence="8 9">
    <name type="scientific">Acer saccharum</name>
    <name type="common">Sugar maple</name>
    <dbReference type="NCBI Taxonomy" id="4024"/>
    <lineage>
        <taxon>Eukaryota</taxon>
        <taxon>Viridiplantae</taxon>
        <taxon>Streptophyta</taxon>
        <taxon>Embryophyta</taxon>
        <taxon>Tracheophyta</taxon>
        <taxon>Spermatophyta</taxon>
        <taxon>Magnoliopsida</taxon>
        <taxon>eudicotyledons</taxon>
        <taxon>Gunneridae</taxon>
        <taxon>Pentapetalae</taxon>
        <taxon>rosids</taxon>
        <taxon>malvids</taxon>
        <taxon>Sapindales</taxon>
        <taxon>Sapindaceae</taxon>
        <taxon>Hippocastanoideae</taxon>
        <taxon>Acereae</taxon>
        <taxon>Acer</taxon>
    </lineage>
</organism>
<reference evidence="8" key="2">
    <citation type="submission" date="2023-06" db="EMBL/GenBank/DDBJ databases">
        <authorList>
            <person name="Swenson N.G."/>
            <person name="Wegrzyn J.L."/>
            <person name="Mcevoy S.L."/>
        </authorList>
    </citation>
    <scope>NUCLEOTIDE SEQUENCE</scope>
    <source>
        <strain evidence="8">NS2018</strain>
        <tissue evidence="8">Leaf</tissue>
    </source>
</reference>
<evidence type="ECO:0000256" key="3">
    <source>
        <dbReference type="ARBA" id="ARBA00022622"/>
    </source>
</evidence>
<keyword evidence="3" id="KW-0336">GPI-anchor</keyword>
<sequence>MWGAEATEQGNCSAFKATVPHCCEKRPVIIDLTLNRTRIVATKASARTTLAKWLVIEAENLLDTVHVRVKHHHVPLRIISHDIQYFNDVLLQAGEGGGNAQTEILFHKDEEGIFTFSDGWAFPRRIMFNGDECVMPPPDHYPTLLLHQLQLSSPLSSPSCFLHCSCEIFRGNFECL</sequence>
<dbReference type="GO" id="GO:0005886">
    <property type="term" value="C:plasma membrane"/>
    <property type="evidence" value="ECO:0007669"/>
    <property type="project" value="UniProtKB-SubCell"/>
</dbReference>
<comment type="similarity">
    <text evidence="2">Belongs to the COBRA family.</text>
</comment>
<dbReference type="InterPro" id="IPR056900">
    <property type="entry name" value="COB_C"/>
</dbReference>
<keyword evidence="6" id="KW-0449">Lipoprotein</keyword>
<proteinExistence type="inferred from homology"/>
<evidence type="ECO:0000259" key="7">
    <source>
        <dbReference type="Pfam" id="PF25079"/>
    </source>
</evidence>
<dbReference type="GO" id="GO:0010215">
    <property type="term" value="P:cellulose microfibril organization"/>
    <property type="evidence" value="ECO:0007669"/>
    <property type="project" value="InterPro"/>
</dbReference>
<evidence type="ECO:0000256" key="5">
    <source>
        <dbReference type="ARBA" id="ARBA00023180"/>
    </source>
</evidence>
<evidence type="ECO:0000313" key="8">
    <source>
        <dbReference type="EMBL" id="KAK0590987.1"/>
    </source>
</evidence>
<accession>A0AA39SGU0</accession>
<feature type="domain" description="COBRA C-terminal" evidence="7">
    <location>
        <begin position="96"/>
        <end position="142"/>
    </location>
</feature>
<evidence type="ECO:0000256" key="4">
    <source>
        <dbReference type="ARBA" id="ARBA00022729"/>
    </source>
</evidence>
<dbReference type="Proteomes" id="UP001168877">
    <property type="component" value="Unassembled WGS sequence"/>
</dbReference>
<keyword evidence="9" id="KW-1185">Reference proteome</keyword>
<keyword evidence="5" id="KW-0325">Glycoprotein</keyword>
<dbReference type="EMBL" id="JAUESC010000381">
    <property type="protein sequence ID" value="KAK0590987.1"/>
    <property type="molecule type" value="Genomic_DNA"/>
</dbReference>
<comment type="subcellular location">
    <subcellularLocation>
        <location evidence="1">Cell membrane</location>
        <topology evidence="1">Lipid-anchor</topology>
        <topology evidence="1">GPI-anchor</topology>
    </subcellularLocation>
</comment>
<dbReference type="GO" id="GO:0052324">
    <property type="term" value="P:plant-type cell wall cellulose biosynthetic process"/>
    <property type="evidence" value="ECO:0007669"/>
    <property type="project" value="TreeGrafter"/>
</dbReference>
<dbReference type="Pfam" id="PF25079">
    <property type="entry name" value="COB_C"/>
    <property type="match status" value="1"/>
</dbReference>
<dbReference type="PANTHER" id="PTHR31673">
    <property type="entry name" value="PROTEIN COBRA"/>
    <property type="match status" value="1"/>
</dbReference>
<dbReference type="AlphaFoldDB" id="A0AA39SGU0"/>
<keyword evidence="3" id="KW-0472">Membrane</keyword>
<dbReference type="Pfam" id="PF04833">
    <property type="entry name" value="COBRA"/>
    <property type="match status" value="1"/>
</dbReference>
<comment type="caution">
    <text evidence="8">The sequence shown here is derived from an EMBL/GenBank/DDBJ whole genome shotgun (WGS) entry which is preliminary data.</text>
</comment>
<keyword evidence="4" id="KW-0732">Signal</keyword>
<reference evidence="8" key="1">
    <citation type="journal article" date="2022" name="Plant J.">
        <title>Strategies of tolerance reflected in two North American maple genomes.</title>
        <authorList>
            <person name="McEvoy S.L."/>
            <person name="Sezen U.U."/>
            <person name="Trouern-Trend A."/>
            <person name="McMahon S.M."/>
            <person name="Schaberg P.G."/>
            <person name="Yang J."/>
            <person name="Wegrzyn J.L."/>
            <person name="Swenson N.G."/>
        </authorList>
    </citation>
    <scope>NUCLEOTIDE SEQUENCE</scope>
    <source>
        <strain evidence="8">NS2018</strain>
    </source>
</reference>
<evidence type="ECO:0000313" key="9">
    <source>
        <dbReference type="Proteomes" id="UP001168877"/>
    </source>
</evidence>
<name>A0AA39SGU0_ACESA</name>
<dbReference type="GO" id="GO:0098552">
    <property type="term" value="C:side of membrane"/>
    <property type="evidence" value="ECO:0007669"/>
    <property type="project" value="UniProtKB-KW"/>
</dbReference>
<evidence type="ECO:0000256" key="1">
    <source>
        <dbReference type="ARBA" id="ARBA00004609"/>
    </source>
</evidence>
<evidence type="ECO:0000256" key="6">
    <source>
        <dbReference type="ARBA" id="ARBA00023288"/>
    </source>
</evidence>